<dbReference type="SUPFAM" id="SSF56281">
    <property type="entry name" value="Metallo-hydrolase/oxidoreductase"/>
    <property type="match status" value="1"/>
</dbReference>
<dbReference type="CDD" id="cd16290">
    <property type="entry name" value="AIM-1_SMB-1-like_MBL-B3"/>
    <property type="match status" value="1"/>
</dbReference>
<feature type="domain" description="Metallo-beta-lactamase" evidence="2">
    <location>
        <begin position="52"/>
        <end position="256"/>
    </location>
</feature>
<dbReference type="RefSeq" id="WP_079722968.1">
    <property type="nucleotide sequence ID" value="NZ_BMCL01000003.1"/>
</dbReference>
<organism evidence="3 4">
    <name type="scientific">Pseudoxanthomonas indica</name>
    <dbReference type="NCBI Taxonomy" id="428993"/>
    <lineage>
        <taxon>Bacteria</taxon>
        <taxon>Pseudomonadati</taxon>
        <taxon>Pseudomonadota</taxon>
        <taxon>Gammaproteobacteria</taxon>
        <taxon>Lysobacterales</taxon>
        <taxon>Lysobacteraceae</taxon>
        <taxon>Pseudoxanthomonas</taxon>
    </lineage>
</organism>
<dbReference type="NCBIfam" id="NF033105">
    <property type="entry name" value="bla_subclass_B3"/>
    <property type="match status" value="1"/>
</dbReference>
<dbReference type="NCBIfam" id="NF012229">
    <property type="entry name" value="bla_class_B_core"/>
    <property type="match status" value="1"/>
</dbReference>
<feature type="chain" id="PRO_5012617428" evidence="1">
    <location>
        <begin position="23"/>
        <end position="305"/>
    </location>
</feature>
<feature type="signal peptide" evidence="1">
    <location>
        <begin position="1"/>
        <end position="22"/>
    </location>
</feature>
<dbReference type="InterPro" id="IPR050855">
    <property type="entry name" value="NDM-1-like"/>
</dbReference>
<dbReference type="Proteomes" id="UP000190341">
    <property type="component" value="Unassembled WGS sequence"/>
</dbReference>
<dbReference type="InterPro" id="IPR001279">
    <property type="entry name" value="Metallo-B-lactamas"/>
</dbReference>
<evidence type="ECO:0000313" key="3">
    <source>
        <dbReference type="EMBL" id="SKC47382.1"/>
    </source>
</evidence>
<proteinExistence type="predicted"/>
<evidence type="ECO:0000259" key="2">
    <source>
        <dbReference type="SMART" id="SM00849"/>
    </source>
</evidence>
<accession>A0A1T5J7Y3</accession>
<keyword evidence="1" id="KW-0732">Signal</keyword>
<sequence>MRSIRCWLPSVLLLAFAHLAQAAQPAPANDVKPFECDSCAEWNQPHAPFKLYGNSYYVGTEGLSSILIDTGQGLVLLDGALPQSAPVIAGNIRALGFKPEDITYIGMSHAHFDHAGGIAALVRMSGGKAVVLATARGAEALRAGDAPDDDPQAHMGGAFPPVKSAIKVLTDGQTLQLGNTTLQIHATPGHTPGGSAWTWRSCEQQRCLDMVYADSLTPVSADEFKFGPADGARVAEFRRTIAKVGALPCDFMVSAHPGFSELFEREQKQRDNPGSRALENPGACRVYAEQATQRLDQRLRDEAGR</sequence>
<dbReference type="InterPro" id="IPR036866">
    <property type="entry name" value="RibonucZ/Hydroxyglut_hydro"/>
</dbReference>
<dbReference type="Gene3D" id="3.60.15.10">
    <property type="entry name" value="Ribonuclease Z/Hydroxyacylglutathione hydrolase-like"/>
    <property type="match status" value="1"/>
</dbReference>
<dbReference type="PANTHER" id="PTHR42951">
    <property type="entry name" value="METALLO-BETA-LACTAMASE DOMAIN-CONTAINING"/>
    <property type="match status" value="1"/>
</dbReference>
<dbReference type="STRING" id="428993.SAMN06296058_0585"/>
<gene>
    <name evidence="3" type="ORF">SAMN06296058_0585</name>
</gene>
<dbReference type="AlphaFoldDB" id="A0A1T5J7Y3"/>
<dbReference type="PANTHER" id="PTHR42951:SF17">
    <property type="entry name" value="METALLO-BETA-LACTAMASE DOMAIN-CONTAINING PROTEIN"/>
    <property type="match status" value="1"/>
</dbReference>
<reference evidence="3 4" key="1">
    <citation type="submission" date="2017-02" db="EMBL/GenBank/DDBJ databases">
        <authorList>
            <person name="Peterson S.W."/>
        </authorList>
    </citation>
    <scope>NUCLEOTIDE SEQUENCE [LARGE SCALE GENOMIC DNA]</scope>
    <source>
        <strain evidence="3 4">P15</strain>
    </source>
</reference>
<dbReference type="SMART" id="SM00849">
    <property type="entry name" value="Lactamase_B"/>
    <property type="match status" value="1"/>
</dbReference>
<evidence type="ECO:0000313" key="4">
    <source>
        <dbReference type="Proteomes" id="UP000190341"/>
    </source>
</evidence>
<dbReference type="EMBL" id="FUZV01000001">
    <property type="protein sequence ID" value="SKC47382.1"/>
    <property type="molecule type" value="Genomic_DNA"/>
</dbReference>
<protein>
    <submittedName>
        <fullName evidence="3">Metallo-beta-lactamase class B</fullName>
    </submittedName>
</protein>
<dbReference type="OrthoDB" id="9773738at2"/>
<dbReference type="Pfam" id="PF00753">
    <property type="entry name" value="Lactamase_B"/>
    <property type="match status" value="1"/>
</dbReference>
<keyword evidence="4" id="KW-1185">Reference proteome</keyword>
<evidence type="ECO:0000256" key="1">
    <source>
        <dbReference type="SAM" id="SignalP"/>
    </source>
</evidence>
<name>A0A1T5J7Y3_9GAMM</name>